<protein>
    <submittedName>
        <fullName evidence="1">Uncharacterized protein</fullName>
    </submittedName>
</protein>
<evidence type="ECO:0000313" key="1">
    <source>
        <dbReference type="EMBL" id="CDS83450.1"/>
    </source>
</evidence>
<dbReference type="EMBL" id="LK932467">
    <property type="protein sequence ID" value="CDS83450.1"/>
    <property type="molecule type" value="Genomic_DNA"/>
</dbReference>
<organism evidence="1">
    <name type="scientific">Clostridioides difficile</name>
    <name type="common">Peptoclostridium difficile</name>
    <dbReference type="NCBI Taxonomy" id="1496"/>
    <lineage>
        <taxon>Bacteria</taxon>
        <taxon>Bacillati</taxon>
        <taxon>Bacillota</taxon>
        <taxon>Clostridia</taxon>
        <taxon>Peptostreptococcales</taxon>
        <taxon>Peptostreptococcaceae</taxon>
        <taxon>Clostridioides</taxon>
    </lineage>
</organism>
<accession>A0A069A4Z4</accession>
<reference evidence="1" key="1">
    <citation type="submission" date="2014-07" db="EMBL/GenBank/DDBJ databases">
        <authorList>
            <person name="Monot Marc"/>
        </authorList>
    </citation>
    <scope>NUCLEOTIDE SEQUENCE</scope>
</reference>
<proteinExistence type="predicted"/>
<sequence>MYKNINLHGKLLKITETFFKKELTFFNINTPPIIIMIPATFAKLKPSPKNITDKSSKNNEFKLFIGVTSETSPVAKDVTYATEPIE</sequence>
<dbReference type="AlphaFoldDB" id="A0A069A4Z4"/>
<gene>
    <name evidence="1" type="ORF">BN1096_180037</name>
</gene>
<name>A0A069A4Z4_CLODI</name>